<evidence type="ECO:0000313" key="2">
    <source>
        <dbReference type="Proteomes" id="UP000799771"/>
    </source>
</evidence>
<reference evidence="1" key="1">
    <citation type="journal article" date="2020" name="Stud. Mycol.">
        <title>101 Dothideomycetes genomes: a test case for predicting lifestyles and emergence of pathogens.</title>
        <authorList>
            <person name="Haridas S."/>
            <person name="Albert R."/>
            <person name="Binder M."/>
            <person name="Bloem J."/>
            <person name="Labutti K."/>
            <person name="Salamov A."/>
            <person name="Andreopoulos B."/>
            <person name="Baker S."/>
            <person name="Barry K."/>
            <person name="Bills G."/>
            <person name="Bluhm B."/>
            <person name="Cannon C."/>
            <person name="Castanera R."/>
            <person name="Culley D."/>
            <person name="Daum C."/>
            <person name="Ezra D."/>
            <person name="Gonzalez J."/>
            <person name="Henrissat B."/>
            <person name="Kuo A."/>
            <person name="Liang C."/>
            <person name="Lipzen A."/>
            <person name="Lutzoni F."/>
            <person name="Magnuson J."/>
            <person name="Mondo S."/>
            <person name="Nolan M."/>
            <person name="Ohm R."/>
            <person name="Pangilinan J."/>
            <person name="Park H.-J."/>
            <person name="Ramirez L."/>
            <person name="Alfaro M."/>
            <person name="Sun H."/>
            <person name="Tritt A."/>
            <person name="Yoshinaga Y."/>
            <person name="Zwiers L.-H."/>
            <person name="Turgeon B."/>
            <person name="Goodwin S."/>
            <person name="Spatafora J."/>
            <person name="Crous P."/>
            <person name="Grigoriev I."/>
        </authorList>
    </citation>
    <scope>NUCLEOTIDE SEQUENCE</scope>
    <source>
        <strain evidence="1">CBS 119687</strain>
    </source>
</reference>
<organism evidence="1 2">
    <name type="scientific">Dothidotthia symphoricarpi CBS 119687</name>
    <dbReference type="NCBI Taxonomy" id="1392245"/>
    <lineage>
        <taxon>Eukaryota</taxon>
        <taxon>Fungi</taxon>
        <taxon>Dikarya</taxon>
        <taxon>Ascomycota</taxon>
        <taxon>Pezizomycotina</taxon>
        <taxon>Dothideomycetes</taxon>
        <taxon>Pleosporomycetidae</taxon>
        <taxon>Pleosporales</taxon>
        <taxon>Dothidotthiaceae</taxon>
        <taxon>Dothidotthia</taxon>
    </lineage>
</organism>
<name>A0A6A5ZW32_9PLEO</name>
<dbReference type="RefSeq" id="XP_033518133.1">
    <property type="nucleotide sequence ID" value="XM_033669261.1"/>
</dbReference>
<dbReference type="Proteomes" id="UP000799771">
    <property type="component" value="Unassembled WGS sequence"/>
</dbReference>
<proteinExistence type="predicted"/>
<dbReference type="EMBL" id="ML977522">
    <property type="protein sequence ID" value="KAF2123739.1"/>
    <property type="molecule type" value="Genomic_DNA"/>
</dbReference>
<dbReference type="GeneID" id="54409693"/>
<protein>
    <submittedName>
        <fullName evidence="1">Uncharacterized protein</fullName>
    </submittedName>
</protein>
<keyword evidence="2" id="KW-1185">Reference proteome</keyword>
<evidence type="ECO:0000313" key="1">
    <source>
        <dbReference type="EMBL" id="KAF2123739.1"/>
    </source>
</evidence>
<sequence>MSQAARVLVGCLPVHKSIHPSQLRSRILPRSPLCTLSIVYADKIIADKMSDILLEKALREAKTDLIAKSRPLTLAAPAQSRSSETTTSEISASTIPGSITLEAQTFDELSPTEFIRAKLESLTSGQDMWVASANNKSTPMSKLFVALEQDNAGSGHFSLRFKTRSNAEDTDNTALPGKIPATVDLRGVLPQVSKRLATVPTDQPATDKVIWLLRFERSPLGDEDIYLTSTAAELDVWALVLNYLDSGRPFGV</sequence>
<gene>
    <name evidence="1" type="ORF">P153DRAFT_371421</name>
</gene>
<accession>A0A6A5ZW32</accession>
<dbReference type="AlphaFoldDB" id="A0A6A5ZW32"/>